<proteinExistence type="predicted"/>
<protein>
    <submittedName>
        <fullName evidence="2">Uncharacterized protein</fullName>
    </submittedName>
</protein>
<name>A0A0F6WQG0_9CORY</name>
<organism evidence="2 3">
    <name type="scientific">[Brevibacterium] flavum</name>
    <dbReference type="NCBI Taxonomy" id="92706"/>
    <lineage>
        <taxon>Bacteria</taxon>
        <taxon>Bacillati</taxon>
        <taxon>Actinomycetota</taxon>
        <taxon>Actinomycetes</taxon>
        <taxon>Mycobacteriales</taxon>
        <taxon>Corynebacteriaceae</taxon>
        <taxon>Corynebacterium</taxon>
    </lineage>
</organism>
<feature type="compositionally biased region" description="Low complexity" evidence="1">
    <location>
        <begin position="458"/>
        <end position="471"/>
    </location>
</feature>
<dbReference type="RefSeq" id="WP_003861240.1">
    <property type="nucleotide sequence ID" value="NZ_CP011309.1"/>
</dbReference>
<gene>
    <name evidence="2" type="ORF">YH66_06225</name>
</gene>
<dbReference type="Proteomes" id="UP000034037">
    <property type="component" value="Chromosome"/>
</dbReference>
<dbReference type="HOGENOM" id="CLU_432569_0_0_11"/>
<reference evidence="2 3" key="1">
    <citation type="submission" date="2015-04" db="EMBL/GenBank/DDBJ databases">
        <title>Complete Genome Sequence of Brevibacterium flavum ATCC 15168.</title>
        <authorList>
            <person name="Ahn J."/>
            <person name="Park G."/>
            <person name="Jeon W."/>
            <person name="Jang Y."/>
            <person name="Jang M."/>
            <person name="Lee H."/>
            <person name="Lee H."/>
        </authorList>
    </citation>
    <scope>NUCLEOTIDE SEQUENCE [LARGE SCALE GENOMIC DNA]</scope>
    <source>
        <strain evidence="2 3">ATCC 15168</strain>
    </source>
</reference>
<evidence type="ECO:0000313" key="3">
    <source>
        <dbReference type="Proteomes" id="UP000034037"/>
    </source>
</evidence>
<sequence length="638" mass="69466">MAKSDYGFLFEKAGRSRAYGATSSDEEHFKGTSIAESLVRELGQNSLDAVDPDGDGVVRLEFELAEVETSTIPDVENLRQHIIAADESTRSIDKRNTRLKDAAEAIQQKSLMVLRVGDYGTRGLTGSERRDGKGPSPLAALTRGAGISADKDGGGGSFGVGSSVGTLASDVHTVFWTSLPKGVSEVVFAGYSQLATHRLPGGEDLQPDGFFIDRKIEDDFKYLRSPSSLGPFETRDKFGTDVYILGYAATDEDRNLEDIRNAIIKNFLVAIHRGKLVVSGKTSGGNWTLDQESLPMYVKSLEKVYPFYQALLDPEPYVRTIKGLGELKLYVEVNDNFPEKYHTIGIRKPLMMITEFRHTSIRMRYAAIMECSNDEGNEVLRALESPRHDKWEASRQRGGSAAIKKVKDFIRDGLKERMDEVVGDTVEIKGLEKYLPTTVDVEQLGTFEAKTVTAPKNGEGTTTESTSTQGTPDGETEKKPVTRRKSVSVKIQKNGEPGGDMPGTEGKDRGGSSERKSSGGDIPGNASPGDGNSKIPAGDLRARGWFTSEVEKSVFNLRLSSPNPEFGNISLRALGPGGEVDDNFVLPIKKVVLKTVTGDKELEFEGNMVKGVDIAGTPASAKLSIEFLEDRRFSVAVV</sequence>
<dbReference type="AlphaFoldDB" id="A0A0F6WQG0"/>
<dbReference type="PATRIC" id="fig|92706.3.peg.1293"/>
<feature type="region of interest" description="Disordered" evidence="1">
    <location>
        <begin position="450"/>
        <end position="538"/>
    </location>
</feature>
<evidence type="ECO:0000256" key="1">
    <source>
        <dbReference type="SAM" id="MobiDB-lite"/>
    </source>
</evidence>
<accession>A0A0F6WQG0</accession>
<keyword evidence="3" id="KW-1185">Reference proteome</keyword>
<feature type="compositionally biased region" description="Basic and acidic residues" evidence="1">
    <location>
        <begin position="505"/>
        <end position="518"/>
    </location>
</feature>
<dbReference type="EMBL" id="CP011309">
    <property type="protein sequence ID" value="AKF27180.1"/>
    <property type="molecule type" value="Genomic_DNA"/>
</dbReference>
<evidence type="ECO:0000313" key="2">
    <source>
        <dbReference type="EMBL" id="AKF27180.1"/>
    </source>
</evidence>